<evidence type="ECO:0000256" key="3">
    <source>
        <dbReference type="ARBA" id="ARBA00022692"/>
    </source>
</evidence>
<reference evidence="9 10" key="1">
    <citation type="journal article" date="2008" name="Nature">
        <title>The genome of the model beetle and pest Tribolium castaneum.</title>
        <authorList>
            <consortium name="Tribolium Genome Sequencing Consortium"/>
            <person name="Richards S."/>
            <person name="Gibbs R.A."/>
            <person name="Weinstock G.M."/>
            <person name="Brown S.J."/>
            <person name="Denell R."/>
            <person name="Beeman R.W."/>
            <person name="Gibbs R."/>
            <person name="Beeman R.W."/>
            <person name="Brown S.J."/>
            <person name="Bucher G."/>
            <person name="Friedrich M."/>
            <person name="Grimmelikhuijzen C.J."/>
            <person name="Klingler M."/>
            <person name="Lorenzen M."/>
            <person name="Richards S."/>
            <person name="Roth S."/>
            <person name="Schroder R."/>
            <person name="Tautz D."/>
            <person name="Zdobnov E.M."/>
            <person name="Muzny D."/>
            <person name="Gibbs R.A."/>
            <person name="Weinstock G.M."/>
            <person name="Attaway T."/>
            <person name="Bell S."/>
            <person name="Buhay C.J."/>
            <person name="Chandrabose M.N."/>
            <person name="Chavez D."/>
            <person name="Clerk-Blankenburg K.P."/>
            <person name="Cree A."/>
            <person name="Dao M."/>
            <person name="Davis C."/>
            <person name="Chacko J."/>
            <person name="Dinh H."/>
            <person name="Dugan-Rocha S."/>
            <person name="Fowler G."/>
            <person name="Garner T.T."/>
            <person name="Garnes J."/>
            <person name="Gnirke A."/>
            <person name="Hawes A."/>
            <person name="Hernandez J."/>
            <person name="Hines S."/>
            <person name="Holder M."/>
            <person name="Hume J."/>
            <person name="Jhangiani S.N."/>
            <person name="Joshi V."/>
            <person name="Khan Z.M."/>
            <person name="Jackson L."/>
            <person name="Kovar C."/>
            <person name="Kowis A."/>
            <person name="Lee S."/>
            <person name="Lewis L.R."/>
            <person name="Margolis J."/>
            <person name="Morgan M."/>
            <person name="Nazareth L.V."/>
            <person name="Nguyen N."/>
            <person name="Okwuonu G."/>
            <person name="Parker D."/>
            <person name="Richards S."/>
            <person name="Ruiz S.J."/>
            <person name="Santibanez J."/>
            <person name="Savard J."/>
            <person name="Scherer S.E."/>
            <person name="Schneider B."/>
            <person name="Sodergren E."/>
            <person name="Tautz D."/>
            <person name="Vattahil S."/>
            <person name="Villasana D."/>
            <person name="White C.S."/>
            <person name="Wright R."/>
            <person name="Park Y."/>
            <person name="Beeman R.W."/>
            <person name="Lord J."/>
            <person name="Oppert B."/>
            <person name="Lorenzen M."/>
            <person name="Brown S."/>
            <person name="Wang L."/>
            <person name="Savard J."/>
            <person name="Tautz D."/>
            <person name="Richards S."/>
            <person name="Weinstock G."/>
            <person name="Gibbs R.A."/>
            <person name="Liu Y."/>
            <person name="Worley K."/>
            <person name="Weinstock G."/>
            <person name="Elsik C.G."/>
            <person name="Reese J.T."/>
            <person name="Elhaik E."/>
            <person name="Landan G."/>
            <person name="Graur D."/>
            <person name="Arensburger P."/>
            <person name="Atkinson P."/>
            <person name="Beeman R.W."/>
            <person name="Beidler J."/>
            <person name="Brown S.J."/>
            <person name="Demuth J.P."/>
            <person name="Drury D.W."/>
            <person name="Du Y.Z."/>
            <person name="Fujiwara H."/>
            <person name="Lorenzen M."/>
            <person name="Maselli V."/>
            <person name="Osanai M."/>
            <person name="Park Y."/>
            <person name="Robertson H.M."/>
            <person name="Tu Z."/>
            <person name="Wang J.J."/>
            <person name="Wang S."/>
            <person name="Richards S."/>
            <person name="Song H."/>
            <person name="Zhang L."/>
            <person name="Sodergren E."/>
            <person name="Werner D."/>
            <person name="Stanke M."/>
            <person name="Morgenstern B."/>
            <person name="Solovyev V."/>
            <person name="Kosarev P."/>
            <person name="Brown G."/>
            <person name="Chen H.C."/>
            <person name="Ermolaeva O."/>
            <person name="Hlavina W."/>
            <person name="Kapustin Y."/>
            <person name="Kiryutin B."/>
            <person name="Kitts P."/>
            <person name="Maglott D."/>
            <person name="Pruitt K."/>
            <person name="Sapojnikov V."/>
            <person name="Souvorov A."/>
            <person name="Mackey A.J."/>
            <person name="Waterhouse R.M."/>
            <person name="Wyder S."/>
            <person name="Zdobnov E.M."/>
            <person name="Zdobnov E.M."/>
            <person name="Wyder S."/>
            <person name="Kriventseva E.V."/>
            <person name="Kadowaki T."/>
            <person name="Bork P."/>
            <person name="Aranda M."/>
            <person name="Bao R."/>
            <person name="Beermann A."/>
            <person name="Berns N."/>
            <person name="Bolognesi R."/>
            <person name="Bonneton F."/>
            <person name="Bopp D."/>
            <person name="Brown S.J."/>
            <person name="Bucher G."/>
            <person name="Butts T."/>
            <person name="Chaumot A."/>
            <person name="Denell R.E."/>
            <person name="Ferrier D.E."/>
            <person name="Friedrich M."/>
            <person name="Gordon C.M."/>
            <person name="Jindra M."/>
            <person name="Klingler M."/>
            <person name="Lan Q."/>
            <person name="Lattorff H.M."/>
            <person name="Laudet V."/>
            <person name="von Levetsow C."/>
            <person name="Liu Z."/>
            <person name="Lutz R."/>
            <person name="Lynch J.A."/>
            <person name="da Fonseca R.N."/>
            <person name="Posnien N."/>
            <person name="Reuter R."/>
            <person name="Roth S."/>
            <person name="Savard J."/>
            <person name="Schinko J.B."/>
            <person name="Schmitt C."/>
            <person name="Schoppmeier M."/>
            <person name="Schroder R."/>
            <person name="Shippy T.D."/>
            <person name="Simonnet F."/>
            <person name="Marques-Souza H."/>
            <person name="Tautz D."/>
            <person name="Tomoyasu Y."/>
            <person name="Trauner J."/>
            <person name="Van der Zee M."/>
            <person name="Vervoort M."/>
            <person name="Wittkopp N."/>
            <person name="Wimmer E.A."/>
            <person name="Yang X."/>
            <person name="Jones A.K."/>
            <person name="Sattelle D.B."/>
            <person name="Ebert P.R."/>
            <person name="Nelson D."/>
            <person name="Scott J.G."/>
            <person name="Beeman R.W."/>
            <person name="Muthukrishnan S."/>
            <person name="Kramer K.J."/>
            <person name="Arakane Y."/>
            <person name="Beeman R.W."/>
            <person name="Zhu Q."/>
            <person name="Hogenkamp D."/>
            <person name="Dixit R."/>
            <person name="Oppert B."/>
            <person name="Jiang H."/>
            <person name="Zou Z."/>
            <person name="Marshall J."/>
            <person name="Elpidina E."/>
            <person name="Vinokurov K."/>
            <person name="Oppert C."/>
            <person name="Zou Z."/>
            <person name="Evans J."/>
            <person name="Lu Z."/>
            <person name="Zhao P."/>
            <person name="Sumathipala N."/>
            <person name="Altincicek B."/>
            <person name="Vilcinskas A."/>
            <person name="Williams M."/>
            <person name="Hultmark D."/>
            <person name="Hetru C."/>
            <person name="Jiang H."/>
            <person name="Grimmelikhuijzen C.J."/>
            <person name="Hauser F."/>
            <person name="Cazzamali G."/>
            <person name="Williamson M."/>
            <person name="Park Y."/>
            <person name="Li B."/>
            <person name="Tanaka Y."/>
            <person name="Predel R."/>
            <person name="Neupert S."/>
            <person name="Schachtner J."/>
            <person name="Verleyen P."/>
            <person name="Raible F."/>
            <person name="Bork P."/>
            <person name="Friedrich M."/>
            <person name="Walden K.K."/>
            <person name="Robertson H.M."/>
            <person name="Angeli S."/>
            <person name="Foret S."/>
            <person name="Bucher G."/>
            <person name="Schuetz S."/>
            <person name="Maleszka R."/>
            <person name="Wimmer E.A."/>
            <person name="Beeman R.W."/>
            <person name="Lorenzen M."/>
            <person name="Tomoyasu Y."/>
            <person name="Miller S.C."/>
            <person name="Grossmann D."/>
            <person name="Bucher G."/>
        </authorList>
    </citation>
    <scope>NUCLEOTIDE SEQUENCE [LARGE SCALE GENOMIC DNA]</scope>
    <source>
        <strain evidence="9 10">Georgia GA2</strain>
    </source>
</reference>
<evidence type="ECO:0000313" key="9">
    <source>
        <dbReference type="EMBL" id="EEZ99320.1"/>
    </source>
</evidence>
<evidence type="ECO:0000313" key="10">
    <source>
        <dbReference type="Proteomes" id="UP000007266"/>
    </source>
</evidence>
<feature type="compositionally biased region" description="Polar residues" evidence="8">
    <location>
        <begin position="146"/>
        <end position="160"/>
    </location>
</feature>
<dbReference type="GO" id="GO:0023041">
    <property type="term" value="P:neuronal signal transduction"/>
    <property type="evidence" value="ECO:0000318"/>
    <property type="project" value="GO_Central"/>
</dbReference>
<feature type="region of interest" description="Disordered" evidence="8">
    <location>
        <begin position="21"/>
        <end position="59"/>
    </location>
</feature>
<dbReference type="HOGENOM" id="CLU_349392_0_0_1"/>
<dbReference type="PhylomeDB" id="D6WCQ9"/>
<feature type="compositionally biased region" description="Polar residues" evidence="8">
    <location>
        <begin position="610"/>
        <end position="621"/>
    </location>
</feature>
<evidence type="ECO:0000256" key="8">
    <source>
        <dbReference type="SAM" id="MobiDB-lite"/>
    </source>
</evidence>
<dbReference type="eggNOG" id="ENOG502S3KP">
    <property type="taxonomic scope" value="Eukaryota"/>
</dbReference>
<evidence type="ECO:0000256" key="4">
    <source>
        <dbReference type="ARBA" id="ARBA00022824"/>
    </source>
</evidence>
<keyword evidence="5" id="KW-1133">Transmembrane helix</keyword>
<keyword evidence="6" id="KW-0472">Membrane</keyword>
<accession>D6WCQ9</accession>
<dbReference type="PANTHER" id="PTHR13289:SF3">
    <property type="entry name" value="BIFOCAL, ISOFORM F"/>
    <property type="match status" value="1"/>
</dbReference>
<dbReference type="STRING" id="7070.D6WCQ9"/>
<keyword evidence="10" id="KW-1185">Reference proteome</keyword>
<feature type="region of interest" description="Disordered" evidence="8">
    <location>
        <begin position="608"/>
        <end position="630"/>
    </location>
</feature>
<keyword evidence="7" id="KW-0539">Nucleus</keyword>
<comment type="subcellular location">
    <subcellularLocation>
        <location evidence="1">Nucleus membrane</location>
        <topology evidence="1">Multi-pass membrane protein</topology>
    </subcellularLocation>
    <subcellularLocation>
        <location evidence="2">Rough endoplasmic reticulum membrane</location>
        <topology evidence="2">Multi-pass membrane protein</topology>
    </subcellularLocation>
</comment>
<evidence type="ECO:0000256" key="5">
    <source>
        <dbReference type="ARBA" id="ARBA00022989"/>
    </source>
</evidence>
<evidence type="ECO:0000256" key="6">
    <source>
        <dbReference type="ARBA" id="ARBA00023136"/>
    </source>
</evidence>
<dbReference type="KEGG" id="tca:103312186"/>
<dbReference type="Proteomes" id="UP000007266">
    <property type="component" value="Linkage group 2"/>
</dbReference>
<dbReference type="OMA" id="QDFGMSN"/>
<dbReference type="GO" id="GO:0030867">
    <property type="term" value="C:rough endoplasmic reticulum membrane"/>
    <property type="evidence" value="ECO:0000318"/>
    <property type="project" value="GO_Central"/>
</dbReference>
<proteinExistence type="predicted"/>
<evidence type="ECO:0000256" key="2">
    <source>
        <dbReference type="ARBA" id="ARBA00004269"/>
    </source>
</evidence>
<dbReference type="GO" id="GO:0006935">
    <property type="term" value="P:chemotaxis"/>
    <property type="evidence" value="ECO:0000318"/>
    <property type="project" value="GO_Central"/>
</dbReference>
<feature type="region of interest" description="Disordered" evidence="8">
    <location>
        <begin position="146"/>
        <end position="196"/>
    </location>
</feature>
<feature type="region of interest" description="Disordered" evidence="8">
    <location>
        <begin position="323"/>
        <end position="342"/>
    </location>
</feature>
<dbReference type="EMBL" id="KQ971317">
    <property type="protein sequence ID" value="EEZ99320.1"/>
    <property type="molecule type" value="Genomic_DNA"/>
</dbReference>
<feature type="compositionally biased region" description="Low complexity" evidence="8">
    <location>
        <begin position="176"/>
        <end position="186"/>
    </location>
</feature>
<feature type="compositionally biased region" description="Polar residues" evidence="8">
    <location>
        <begin position="397"/>
        <end position="409"/>
    </location>
</feature>
<dbReference type="GO" id="GO:0008017">
    <property type="term" value="F:microtubule binding"/>
    <property type="evidence" value="ECO:0000318"/>
    <property type="project" value="GO_Central"/>
</dbReference>
<organism evidence="9 10">
    <name type="scientific">Tribolium castaneum</name>
    <name type="common">Red flour beetle</name>
    <dbReference type="NCBI Taxonomy" id="7070"/>
    <lineage>
        <taxon>Eukaryota</taxon>
        <taxon>Metazoa</taxon>
        <taxon>Ecdysozoa</taxon>
        <taxon>Arthropoda</taxon>
        <taxon>Hexapoda</taxon>
        <taxon>Insecta</taxon>
        <taxon>Pterygota</taxon>
        <taxon>Neoptera</taxon>
        <taxon>Endopterygota</taxon>
        <taxon>Coleoptera</taxon>
        <taxon>Polyphaga</taxon>
        <taxon>Cucujiformia</taxon>
        <taxon>Tenebrionidae</taxon>
        <taxon>Tenebrionidae incertae sedis</taxon>
        <taxon>Tribolium</taxon>
    </lineage>
</organism>
<feature type="region of interest" description="Disordered" evidence="8">
    <location>
        <begin position="394"/>
        <end position="415"/>
    </location>
</feature>
<evidence type="ECO:0000256" key="1">
    <source>
        <dbReference type="ARBA" id="ARBA00004232"/>
    </source>
</evidence>
<protein>
    <submittedName>
        <fullName evidence="9">Bifocal</fullName>
    </submittedName>
</protein>
<reference evidence="9 10" key="2">
    <citation type="journal article" date="2010" name="Nucleic Acids Res.">
        <title>BeetleBase in 2010: revisions to provide comprehensive genomic information for Tribolium castaneum.</title>
        <authorList>
            <person name="Kim H.S."/>
            <person name="Murphy T."/>
            <person name="Xia J."/>
            <person name="Caragea D."/>
            <person name="Park Y."/>
            <person name="Beeman R.W."/>
            <person name="Lorenzen M.D."/>
            <person name="Butcher S."/>
            <person name="Manak J.R."/>
            <person name="Brown S.J."/>
        </authorList>
    </citation>
    <scope>GENOME REANNOTATION</scope>
    <source>
        <strain evidence="9 10">Georgia GA2</strain>
    </source>
</reference>
<dbReference type="InterPro" id="IPR019130">
    <property type="entry name" value="Macoilin"/>
</dbReference>
<feature type="region of interest" description="Disordered" evidence="8">
    <location>
        <begin position="211"/>
        <end position="232"/>
    </location>
</feature>
<sequence length="669" mass="74431">MSSNDNVPQWKKELIARLRSQNKRTQQLVVDSSSSHQPTTSSVQQPDGVGRERCGGEVTTKNMVQQERYWDELMSQKSDSDEDLHYGPGIVSKLKERYLSLAQRENKKQRPTILRKATSLENILDDAVAVNSNNETAANRLFETRLNGSNDTNKNANNRYRSTKRGGCEMKRARSVETISSSSSSTIEKESKRESVHEEMLITINQEGNDKKLITTPPRVNRPKRIPPLMNEKEKPPVDVVKQAKMIFERRPEQRTRPPQQTGEVAAKVATYKNIIRAAKKPAIKVKPLVITNGVRVANKPKECEKTKQVIVSPLEKTLPISPIPDVSRIDPNEDATNKTSSLSETPDLIITSSPIPSVNSPSYRISATENFLKEEIRLASISDNRKTSVKNHHLPLQQNKNVSNTQTPPSQPLKLDINNVGETKPNLTIVEIEKNLINTAKTLEKSGGVIKNVEQVTISKVPKVKKPPREFENNSIVFKFTDRKDVPDYVQNDGVKRVAKLEKPKVGEGGIILLPGASIGESFTDEDEEILRSLEGPPSPCDVTFVNDNILIDGKSSLSQKTKKAKMKISFVEEGPEIYEYPSESSLLIDDVPTSPPSAQMRHSVPSLAGTSSLANYTPKSTEEFQPGVTRSVQIVSTKHENTDTEPTLQQIEKPILFSAGANSDILF</sequence>
<feature type="compositionally biased region" description="Basic and acidic residues" evidence="8">
    <location>
        <begin position="166"/>
        <end position="175"/>
    </location>
</feature>
<dbReference type="OrthoDB" id="6517071at2759"/>
<dbReference type="GO" id="GO:0031965">
    <property type="term" value="C:nuclear membrane"/>
    <property type="evidence" value="ECO:0000318"/>
    <property type="project" value="GO_Central"/>
</dbReference>
<feature type="compositionally biased region" description="Basic and acidic residues" evidence="8">
    <location>
        <begin position="187"/>
        <end position="196"/>
    </location>
</feature>
<name>D6WCQ9_TRICA</name>
<gene>
    <name evidence="9" type="primary">AUGUSTUS-3.0.2_01382</name>
    <name evidence="9" type="ORF">TcasGA2_TC001382</name>
</gene>
<dbReference type="AlphaFoldDB" id="D6WCQ9"/>
<keyword evidence="3" id="KW-0812">Transmembrane</keyword>
<evidence type="ECO:0000256" key="7">
    <source>
        <dbReference type="ARBA" id="ARBA00023242"/>
    </source>
</evidence>
<keyword evidence="4" id="KW-0256">Endoplasmic reticulum</keyword>
<feature type="compositionally biased region" description="Low complexity" evidence="8">
    <location>
        <begin position="32"/>
        <end position="46"/>
    </location>
</feature>
<dbReference type="PANTHER" id="PTHR13289">
    <property type="entry name" value="PROTEIN PHOSPHATASE 1-BINDING PROTEIN BIFOCAL"/>
    <property type="match status" value="1"/>
</dbReference>